<keyword evidence="3" id="KW-1185">Reference proteome</keyword>
<dbReference type="EMBL" id="OAOP01000012">
    <property type="protein sequence ID" value="SNX75411.1"/>
    <property type="molecule type" value="Genomic_DNA"/>
</dbReference>
<dbReference type="OrthoDB" id="1188001at2"/>
<sequence>MKSVLREIKLEGGFNFRDLGGYQTKEGRTVRSGMLFRSGNLSRLTESDREIVKQLGIKKICDLRGMDEVERFPDPIIDDITWHHTPILSEEKMLGQVGDDTDFADQLRKTKPGELLMNLNQHMVTYKSAFRKVFQVLLTEPNHPLLFHCMAGKDRTGAVAALILRILGVPREKILEDYLYTNETLEQMAVNFTEIGYNDLPNIDQDVLDALFEARTEYINAFLDEIDAKYGNIDLYAKEFLGLSENDIKVLKSHLLE</sequence>
<reference evidence="2 3" key="1">
    <citation type="submission" date="2017-08" db="EMBL/GenBank/DDBJ databases">
        <authorList>
            <person name="de Groot N.N."/>
        </authorList>
    </citation>
    <scope>NUCLEOTIDE SEQUENCE [LARGE SCALE GENOMIC DNA]</scope>
    <source>
        <strain evidence="2 3">JC228</strain>
    </source>
</reference>
<dbReference type="PANTHER" id="PTHR31126:SF1">
    <property type="entry name" value="TYROSINE SPECIFIC PROTEIN PHOSPHATASES DOMAIN-CONTAINING PROTEIN"/>
    <property type="match status" value="1"/>
</dbReference>
<dbReference type="GO" id="GO:0004721">
    <property type="term" value="F:phosphoprotein phosphatase activity"/>
    <property type="evidence" value="ECO:0007669"/>
    <property type="project" value="InterPro"/>
</dbReference>
<protein>
    <submittedName>
        <fullName evidence="2">Protein tyrosine phosphatase</fullName>
    </submittedName>
</protein>
<name>A0A285D6F6_9BACI</name>
<evidence type="ECO:0000313" key="3">
    <source>
        <dbReference type="Proteomes" id="UP000219546"/>
    </source>
</evidence>
<dbReference type="Gene3D" id="3.90.190.10">
    <property type="entry name" value="Protein tyrosine phosphatase superfamily"/>
    <property type="match status" value="1"/>
</dbReference>
<organism evidence="2 3">
    <name type="scientific">Bacillus oleivorans</name>
    <dbReference type="NCBI Taxonomy" id="1448271"/>
    <lineage>
        <taxon>Bacteria</taxon>
        <taxon>Bacillati</taxon>
        <taxon>Bacillota</taxon>
        <taxon>Bacilli</taxon>
        <taxon>Bacillales</taxon>
        <taxon>Bacillaceae</taxon>
        <taxon>Bacillus</taxon>
    </lineage>
</organism>
<gene>
    <name evidence="2" type="ORF">SAMN05877753_11254</name>
</gene>
<evidence type="ECO:0000313" key="2">
    <source>
        <dbReference type="EMBL" id="SNX75411.1"/>
    </source>
</evidence>
<evidence type="ECO:0000256" key="1">
    <source>
        <dbReference type="ARBA" id="ARBA00009580"/>
    </source>
</evidence>
<comment type="similarity">
    <text evidence="1">Belongs to the protein-tyrosine phosphatase family.</text>
</comment>
<dbReference type="InterPro" id="IPR016130">
    <property type="entry name" value="Tyr_Pase_AS"/>
</dbReference>
<dbReference type="Proteomes" id="UP000219546">
    <property type="component" value="Unassembled WGS sequence"/>
</dbReference>
<dbReference type="AlphaFoldDB" id="A0A285D6F6"/>
<dbReference type="Pfam" id="PF13350">
    <property type="entry name" value="Y_phosphatase3"/>
    <property type="match status" value="1"/>
</dbReference>
<dbReference type="InterPro" id="IPR026893">
    <property type="entry name" value="Tyr/Ser_Pase_IphP-type"/>
</dbReference>
<proteinExistence type="inferred from homology"/>
<accession>A0A285D6F6</accession>
<dbReference type="PROSITE" id="PS00383">
    <property type="entry name" value="TYR_PHOSPHATASE_1"/>
    <property type="match status" value="1"/>
</dbReference>
<dbReference type="RefSeq" id="WP_097160483.1">
    <property type="nucleotide sequence ID" value="NZ_JBEPMQ010000015.1"/>
</dbReference>
<dbReference type="PANTHER" id="PTHR31126">
    <property type="entry name" value="TYROSINE-PROTEIN PHOSPHATASE"/>
    <property type="match status" value="1"/>
</dbReference>
<dbReference type="SUPFAM" id="SSF52799">
    <property type="entry name" value="(Phosphotyrosine protein) phosphatases II"/>
    <property type="match status" value="1"/>
</dbReference>
<dbReference type="InterPro" id="IPR029021">
    <property type="entry name" value="Prot-tyrosine_phosphatase-like"/>
</dbReference>